<organism evidence="2 3">
    <name type="scientific">Cylindrobasidium torrendii FP15055 ss-10</name>
    <dbReference type="NCBI Taxonomy" id="1314674"/>
    <lineage>
        <taxon>Eukaryota</taxon>
        <taxon>Fungi</taxon>
        <taxon>Dikarya</taxon>
        <taxon>Basidiomycota</taxon>
        <taxon>Agaricomycotina</taxon>
        <taxon>Agaricomycetes</taxon>
        <taxon>Agaricomycetidae</taxon>
        <taxon>Agaricales</taxon>
        <taxon>Marasmiineae</taxon>
        <taxon>Physalacriaceae</taxon>
        <taxon>Cylindrobasidium</taxon>
    </lineage>
</organism>
<evidence type="ECO:0000313" key="3">
    <source>
        <dbReference type="Proteomes" id="UP000054007"/>
    </source>
</evidence>
<dbReference type="EMBL" id="KN880535">
    <property type="protein sequence ID" value="KIY67084.1"/>
    <property type="molecule type" value="Genomic_DNA"/>
</dbReference>
<dbReference type="Proteomes" id="UP000054007">
    <property type="component" value="Unassembled WGS sequence"/>
</dbReference>
<dbReference type="AlphaFoldDB" id="A0A0D7BA95"/>
<evidence type="ECO:0000256" key="1">
    <source>
        <dbReference type="SAM" id="MobiDB-lite"/>
    </source>
</evidence>
<accession>A0A0D7BA95</accession>
<evidence type="ECO:0000313" key="2">
    <source>
        <dbReference type="EMBL" id="KIY67084.1"/>
    </source>
</evidence>
<gene>
    <name evidence="2" type="ORF">CYLTODRAFT_15284</name>
</gene>
<proteinExistence type="predicted"/>
<name>A0A0D7BA95_9AGAR</name>
<protein>
    <submittedName>
        <fullName evidence="2">Uncharacterized protein</fullName>
    </submittedName>
</protein>
<sequence>MPHACFECPPRPTRSTRIAAPSVRVTNLPNPSRSIRMTAPIPHVLLAFWSNMSHPSRSIRLPQPSRSVRIPAPTLTFRTCAPILHPSRSIRTPAPSLTFRPRAPIPHPSRPGHARLSTPWGQTRLRTILSYTPLPPLPSRLERIASPSLLAPPLSAGGWKRLPSTRLDDYPAMRALRLTPQIRLHRTSMSDQLLIQPA</sequence>
<keyword evidence="3" id="KW-1185">Reference proteome</keyword>
<reference evidence="2 3" key="1">
    <citation type="journal article" date="2015" name="Fungal Genet. Biol.">
        <title>Evolution of novel wood decay mechanisms in Agaricales revealed by the genome sequences of Fistulina hepatica and Cylindrobasidium torrendii.</title>
        <authorList>
            <person name="Floudas D."/>
            <person name="Held B.W."/>
            <person name="Riley R."/>
            <person name="Nagy L.G."/>
            <person name="Koehler G."/>
            <person name="Ransdell A.S."/>
            <person name="Younus H."/>
            <person name="Chow J."/>
            <person name="Chiniquy J."/>
            <person name="Lipzen A."/>
            <person name="Tritt A."/>
            <person name="Sun H."/>
            <person name="Haridas S."/>
            <person name="LaButti K."/>
            <person name="Ohm R.A."/>
            <person name="Kues U."/>
            <person name="Blanchette R.A."/>
            <person name="Grigoriev I.V."/>
            <person name="Minto R.E."/>
            <person name="Hibbett D.S."/>
        </authorList>
    </citation>
    <scope>NUCLEOTIDE SEQUENCE [LARGE SCALE GENOMIC DNA]</scope>
    <source>
        <strain evidence="2 3">FP15055 ss-10</strain>
    </source>
</reference>
<feature type="region of interest" description="Disordered" evidence="1">
    <location>
        <begin position="91"/>
        <end position="118"/>
    </location>
</feature>